<organism evidence="1 2">
    <name type="scientific">Myodes glareolus</name>
    <name type="common">Bank vole</name>
    <name type="synonym">Clethrionomys glareolus</name>
    <dbReference type="NCBI Taxonomy" id="447135"/>
    <lineage>
        <taxon>Eukaryota</taxon>
        <taxon>Metazoa</taxon>
        <taxon>Chordata</taxon>
        <taxon>Craniata</taxon>
        <taxon>Vertebrata</taxon>
        <taxon>Euteleostomi</taxon>
        <taxon>Mammalia</taxon>
        <taxon>Eutheria</taxon>
        <taxon>Euarchontoglires</taxon>
        <taxon>Glires</taxon>
        <taxon>Rodentia</taxon>
        <taxon>Myomorpha</taxon>
        <taxon>Muroidea</taxon>
        <taxon>Cricetidae</taxon>
        <taxon>Arvicolinae</taxon>
        <taxon>Myodes</taxon>
    </lineage>
</organism>
<sequence>TSGYIVVNQTALFNPVSFGESVSIPSRSSKSLLHSNGNGQFPQLLINLVFILASGVPHSCSGT</sequence>
<gene>
    <name evidence="1" type="ORF">U0070_008434</name>
</gene>
<evidence type="ECO:0000313" key="1">
    <source>
        <dbReference type="EMBL" id="KAK7795374.1"/>
    </source>
</evidence>
<name>A0AAW0H147_MYOGA</name>
<comment type="caution">
    <text evidence="1">The sequence shown here is derived from an EMBL/GenBank/DDBJ whole genome shotgun (WGS) entry which is preliminary data.</text>
</comment>
<feature type="non-terminal residue" evidence="1">
    <location>
        <position position="63"/>
    </location>
</feature>
<evidence type="ECO:0000313" key="2">
    <source>
        <dbReference type="Proteomes" id="UP001488838"/>
    </source>
</evidence>
<dbReference type="AlphaFoldDB" id="A0AAW0H147"/>
<reference evidence="1 2" key="1">
    <citation type="journal article" date="2023" name="bioRxiv">
        <title>Conserved and derived expression patterns and positive selection on dental genes reveal complex evolutionary context of ever-growing rodent molars.</title>
        <authorList>
            <person name="Calamari Z.T."/>
            <person name="Song A."/>
            <person name="Cohen E."/>
            <person name="Akter M."/>
            <person name="Roy R.D."/>
            <person name="Hallikas O."/>
            <person name="Christensen M.M."/>
            <person name="Li P."/>
            <person name="Marangoni P."/>
            <person name="Jernvall J."/>
            <person name="Klein O.D."/>
        </authorList>
    </citation>
    <scope>NUCLEOTIDE SEQUENCE [LARGE SCALE GENOMIC DNA]</scope>
    <source>
        <strain evidence="1">V071</strain>
    </source>
</reference>
<protein>
    <submittedName>
        <fullName evidence="1">Uncharacterized protein</fullName>
    </submittedName>
</protein>
<accession>A0AAW0H147</accession>
<feature type="non-terminal residue" evidence="1">
    <location>
        <position position="1"/>
    </location>
</feature>
<proteinExistence type="predicted"/>
<dbReference type="EMBL" id="JBBHLL010002539">
    <property type="protein sequence ID" value="KAK7795374.1"/>
    <property type="molecule type" value="Genomic_DNA"/>
</dbReference>
<dbReference type="Proteomes" id="UP001488838">
    <property type="component" value="Unassembled WGS sequence"/>
</dbReference>
<keyword evidence="2" id="KW-1185">Reference proteome</keyword>